<evidence type="ECO:0000256" key="6">
    <source>
        <dbReference type="SAM" id="Phobius"/>
    </source>
</evidence>
<feature type="transmembrane region" description="Helical" evidence="6">
    <location>
        <begin position="140"/>
        <end position="160"/>
    </location>
</feature>
<dbReference type="AlphaFoldDB" id="A0A498GXQ6"/>
<proteinExistence type="inferred from homology"/>
<keyword evidence="4 6" id="KW-1133">Transmembrane helix</keyword>
<evidence type="ECO:0000256" key="5">
    <source>
        <dbReference type="ARBA" id="ARBA00023136"/>
    </source>
</evidence>
<evidence type="ECO:0000313" key="7">
    <source>
        <dbReference type="EMBL" id="RXE55551.1"/>
    </source>
</evidence>
<reference evidence="7 8" key="1">
    <citation type="journal article" date="2015" name="Int. J. Syst. Evol. Microbiol.">
        <title>Methanoculleus taiwanensis sp. nov., a methanogen isolated from deep marine sediment at the deformation front area near Taiwan.</title>
        <authorList>
            <person name="Weng C.Y."/>
            <person name="Chen S.C."/>
            <person name="Lai M.C."/>
            <person name="Wu S.Y."/>
            <person name="Lin S."/>
            <person name="Yang T.F."/>
            <person name="Chen P.C."/>
        </authorList>
    </citation>
    <scope>NUCLEOTIDE SEQUENCE [LARGE SCALE GENOMIC DNA]</scope>
    <source>
        <strain evidence="7 8">CYW4</strain>
    </source>
</reference>
<dbReference type="EMBL" id="LHQS01000003">
    <property type="protein sequence ID" value="RXE55551.1"/>
    <property type="molecule type" value="Genomic_DNA"/>
</dbReference>
<evidence type="ECO:0000256" key="3">
    <source>
        <dbReference type="ARBA" id="ARBA00022692"/>
    </source>
</evidence>
<protein>
    <recommendedName>
        <fullName evidence="9">Permease</fullName>
    </recommendedName>
</protein>
<accession>A0A498GXQ6</accession>
<feature type="transmembrane region" description="Helical" evidence="6">
    <location>
        <begin position="12"/>
        <end position="45"/>
    </location>
</feature>
<comment type="similarity">
    <text evidence="2">Belongs to the autoinducer-2 exporter (AI-2E) (TC 2.A.86) family.</text>
</comment>
<comment type="subcellular location">
    <subcellularLocation>
        <location evidence="1">Membrane</location>
        <topology evidence="1">Multi-pass membrane protein</topology>
    </subcellularLocation>
</comment>
<dbReference type="Proteomes" id="UP000290932">
    <property type="component" value="Unassembled WGS sequence"/>
</dbReference>
<feature type="transmembrane region" description="Helical" evidence="6">
    <location>
        <begin position="294"/>
        <end position="327"/>
    </location>
</feature>
<keyword evidence="3 6" id="KW-0812">Transmembrane</keyword>
<feature type="transmembrane region" description="Helical" evidence="6">
    <location>
        <begin position="260"/>
        <end position="279"/>
    </location>
</feature>
<feature type="transmembrane region" description="Helical" evidence="6">
    <location>
        <begin position="224"/>
        <end position="253"/>
    </location>
</feature>
<evidence type="ECO:0008006" key="9">
    <source>
        <dbReference type="Google" id="ProtNLM"/>
    </source>
</evidence>
<name>A0A498GXQ6_9EURY</name>
<comment type="caution">
    <text evidence="7">The sequence shown here is derived from an EMBL/GenBank/DDBJ whole genome shotgun (WGS) entry which is preliminary data.</text>
</comment>
<feature type="transmembrane region" description="Helical" evidence="6">
    <location>
        <begin position="57"/>
        <end position="82"/>
    </location>
</feature>
<sequence>MPSDTSRIDPVTLALLSGILLAAAALFWPLLDVVILALSVAVVIYPVHRFLSRFMPGAAAAGATVAAVVIVLLASGAFVTLVLARNAEYLIGILGIIADWIAAPTLGEAGALLPIPQDDIAALFAGQAANLKASLSGTAALAPLMGVKIIVFFLTLYVALHKGAEAVKGLASHLPAAFGDAVGRMSKVTVDTLYAIYVVHVATSVITFFLALPFFYVLGYGHVLFYSVMAGVFQLVPIIGPSLIMLFLGIFALSIGDMRGAVLVALVGYPVVCALPDIYFRPLMMGRRASIHPVIMWIGFFGGLAVMGIIGFVLGPLFLALLVAGYATLIRGRRSGSAALILPESPELRSKV</sequence>
<evidence type="ECO:0000256" key="2">
    <source>
        <dbReference type="ARBA" id="ARBA00009773"/>
    </source>
</evidence>
<evidence type="ECO:0000313" key="8">
    <source>
        <dbReference type="Proteomes" id="UP000290932"/>
    </source>
</evidence>
<organism evidence="7 8">
    <name type="scientific">Methanoculleus taiwanensis</name>
    <dbReference type="NCBI Taxonomy" id="1550565"/>
    <lineage>
        <taxon>Archaea</taxon>
        <taxon>Methanobacteriati</taxon>
        <taxon>Methanobacteriota</taxon>
        <taxon>Stenosarchaea group</taxon>
        <taxon>Methanomicrobia</taxon>
        <taxon>Methanomicrobiales</taxon>
        <taxon>Methanomicrobiaceae</taxon>
        <taxon>Methanoculleus</taxon>
    </lineage>
</organism>
<keyword evidence="5 6" id="KW-0472">Membrane</keyword>
<evidence type="ECO:0000256" key="1">
    <source>
        <dbReference type="ARBA" id="ARBA00004141"/>
    </source>
</evidence>
<gene>
    <name evidence="7" type="ORF">ABH15_11170</name>
</gene>
<dbReference type="InterPro" id="IPR002549">
    <property type="entry name" value="AI-2E-like"/>
</dbReference>
<keyword evidence="8" id="KW-1185">Reference proteome</keyword>
<feature type="transmembrane region" description="Helical" evidence="6">
    <location>
        <begin position="89"/>
        <end position="107"/>
    </location>
</feature>
<dbReference type="GO" id="GO:0016020">
    <property type="term" value="C:membrane"/>
    <property type="evidence" value="ECO:0007669"/>
    <property type="project" value="UniProtKB-SubCell"/>
</dbReference>
<evidence type="ECO:0000256" key="4">
    <source>
        <dbReference type="ARBA" id="ARBA00022989"/>
    </source>
</evidence>
<feature type="transmembrane region" description="Helical" evidence="6">
    <location>
        <begin position="194"/>
        <end position="218"/>
    </location>
</feature>
<dbReference type="Pfam" id="PF01594">
    <property type="entry name" value="AI-2E_transport"/>
    <property type="match status" value="1"/>
</dbReference>